<feature type="transmembrane region" description="Helical" evidence="1">
    <location>
        <begin position="363"/>
        <end position="382"/>
    </location>
</feature>
<dbReference type="AlphaFoldDB" id="Q0BPG9"/>
<feature type="transmembrane region" description="Helical" evidence="1">
    <location>
        <begin position="207"/>
        <end position="230"/>
    </location>
</feature>
<evidence type="ECO:0000313" key="3">
    <source>
        <dbReference type="Proteomes" id="UP000001963"/>
    </source>
</evidence>
<keyword evidence="1" id="KW-0812">Transmembrane</keyword>
<feature type="transmembrane region" description="Helical" evidence="1">
    <location>
        <begin position="426"/>
        <end position="448"/>
    </location>
</feature>
<keyword evidence="3" id="KW-1185">Reference proteome</keyword>
<dbReference type="KEGG" id="gbe:GbCGDNIH1_2385"/>
<organism evidence="2 3">
    <name type="scientific">Granulibacter bethesdensis (strain ATCC BAA-1260 / CGDNIH1)</name>
    <dbReference type="NCBI Taxonomy" id="391165"/>
    <lineage>
        <taxon>Bacteria</taxon>
        <taxon>Pseudomonadati</taxon>
        <taxon>Pseudomonadota</taxon>
        <taxon>Alphaproteobacteria</taxon>
        <taxon>Acetobacterales</taxon>
        <taxon>Acetobacteraceae</taxon>
        <taxon>Granulibacter</taxon>
    </lineage>
</organism>
<dbReference type="eggNOG" id="COG1007">
    <property type="taxonomic scope" value="Bacteria"/>
</dbReference>
<feature type="transmembrane region" description="Helical" evidence="1">
    <location>
        <begin position="17"/>
        <end position="36"/>
    </location>
</feature>
<feature type="transmembrane region" description="Helical" evidence="1">
    <location>
        <begin position="82"/>
        <end position="101"/>
    </location>
</feature>
<dbReference type="OrthoDB" id="9952523at2"/>
<dbReference type="STRING" id="391165.GbCGDNIH1_2385"/>
<name>Q0BPG9_GRABC</name>
<keyword evidence="1" id="KW-0472">Membrane</keyword>
<feature type="transmembrane region" description="Helical" evidence="1">
    <location>
        <begin position="113"/>
        <end position="134"/>
    </location>
</feature>
<reference evidence="2 3" key="1">
    <citation type="journal article" date="2007" name="J. Bacteriol.">
        <title>Genome sequence analysis of the emerging human pathogenic acetic acid bacterium Granulibacter bethesdensis.</title>
        <authorList>
            <person name="Greenberg D.E."/>
            <person name="Porcella S.F."/>
            <person name="Zelazny A.M."/>
            <person name="Virtaneva K."/>
            <person name="Sturdevant D.E."/>
            <person name="Kupko J.J.III."/>
            <person name="Barbian K.D."/>
            <person name="Babar A."/>
            <person name="Dorward D.W."/>
            <person name="Holland S.M."/>
        </authorList>
    </citation>
    <scope>NUCLEOTIDE SEQUENCE [LARGE SCALE GENOMIC DNA]</scope>
    <source>
        <strain evidence="3">ATCC BAA-1260 / CGDNIH1</strain>
    </source>
</reference>
<feature type="transmembrane region" description="Helical" evidence="1">
    <location>
        <begin position="169"/>
        <end position="187"/>
    </location>
</feature>
<feature type="transmembrane region" description="Helical" evidence="1">
    <location>
        <begin position="140"/>
        <end position="162"/>
    </location>
</feature>
<dbReference type="Proteomes" id="UP000001963">
    <property type="component" value="Chromosome"/>
</dbReference>
<accession>Q0BPG9</accession>
<protein>
    <submittedName>
        <fullName evidence="2">Formate hydrogenlyase subunit</fullName>
    </submittedName>
</protein>
<evidence type="ECO:0000256" key="1">
    <source>
        <dbReference type="SAM" id="Phobius"/>
    </source>
</evidence>
<gene>
    <name evidence="2" type="ordered locus">GbCGDNIH1_2385</name>
</gene>
<proteinExistence type="predicted"/>
<feature type="transmembrane region" description="Helical" evidence="1">
    <location>
        <begin position="388"/>
        <end position="406"/>
    </location>
</feature>
<feature type="transmembrane region" description="Helical" evidence="1">
    <location>
        <begin position="268"/>
        <end position="286"/>
    </location>
</feature>
<dbReference type="RefSeq" id="WP_011633085.1">
    <property type="nucleotide sequence ID" value="NC_008343.2"/>
</dbReference>
<feature type="transmembrane region" description="Helical" evidence="1">
    <location>
        <begin position="43"/>
        <end position="62"/>
    </location>
</feature>
<dbReference type="HOGENOM" id="CLU_595499_0_0_5"/>
<evidence type="ECO:0000313" key="2">
    <source>
        <dbReference type="EMBL" id="ABI63283.1"/>
    </source>
</evidence>
<sequence length="465" mass="46855">MTDHAPDWLSLLTDPAWWPWLLPLPSLLTAALSMALSGWRGAAWAGLVSACLTLGLAGGGLAGGEIAGATSTAMASDPAAGGALLTALISVMAATSWLGWCADEVAAMRISVARLKILAVGQQTALAGILLAFAPSPWAGWAGISIAMAVLTVLAALFPFAATSRRGETLTVGMMACLLSLFGLIILQGSSSGHLFSGQEHSLVPAMPGLICLAAGLAVPAGLAPVHQWLRETVSALPPPGQALITGGLPAAALLFMLKQAAAGMPPFIYGTLGILSVLAGAVLAIRSSVTFSWRWSGPLSCLGGGCLAGGSHGLLYPALGLLALCACLLLDGRARQVGAVSDHTPSPQGHGGLDALRLATRFSLAGLPGGTLAGLVALLSGTALTHPLLALLLAGGLGSNGYALLRQAPMLRPTRRPPPPSRACLPLDMTATLPALILLLTGILLGLGNGPSRWFASAVAAVTQ</sequence>
<keyword evidence="1" id="KW-1133">Transmembrane helix</keyword>
<dbReference type="EMBL" id="CP000394">
    <property type="protein sequence ID" value="ABI63283.1"/>
    <property type="molecule type" value="Genomic_DNA"/>
</dbReference>